<keyword evidence="2" id="KW-1185">Reference proteome</keyword>
<evidence type="ECO:0000313" key="1">
    <source>
        <dbReference type="EMBL" id="SMR92110.1"/>
    </source>
</evidence>
<organism evidence="1 2">
    <name type="scientific">Caldicellulosiruptor bescii</name>
    <name type="common">Anaerocellum thermophilum</name>
    <dbReference type="NCBI Taxonomy" id="31899"/>
    <lineage>
        <taxon>Bacteria</taxon>
        <taxon>Bacillati</taxon>
        <taxon>Bacillota</taxon>
        <taxon>Bacillota incertae sedis</taxon>
        <taxon>Caldicellulosiruptorales</taxon>
        <taxon>Caldicellulosiruptoraceae</taxon>
        <taxon>Caldicellulosiruptor</taxon>
    </lineage>
</organism>
<evidence type="ECO:0000313" key="2">
    <source>
        <dbReference type="Proteomes" id="UP000196803"/>
    </source>
</evidence>
<accession>A0ABY1S705</accession>
<dbReference type="EMBL" id="FXXC01000001">
    <property type="protein sequence ID" value="SMR92110.1"/>
    <property type="molecule type" value="Genomic_DNA"/>
</dbReference>
<dbReference type="Proteomes" id="UP000196803">
    <property type="component" value="Unassembled WGS sequence"/>
</dbReference>
<name>A0ABY1S705_CALBS</name>
<gene>
    <name evidence="1" type="ORF">SAMN05216240_0825</name>
</gene>
<reference evidence="1 2" key="1">
    <citation type="submission" date="2017-05" db="EMBL/GenBank/DDBJ databases">
        <authorList>
            <person name="Varghese N."/>
            <person name="Submissions S."/>
        </authorList>
    </citation>
    <scope>NUCLEOTIDE SEQUENCE [LARGE SCALE GENOMIC DNA]</scope>
    <source>
        <strain evidence="1 2">MACB1020</strain>
    </source>
</reference>
<protein>
    <submittedName>
        <fullName evidence="1">Uncharacterized protein</fullName>
    </submittedName>
</protein>
<sequence>MGVELNPIVTKAKNLMGIIENSHRADDEYFLMIHAERCKNKEEFIQRAQTWQDTWNFFRLHNGKGMSGKTPFEKFIDSKSLVSSHFFQYSALLLKEILKKNEYFLLSFL</sequence>
<proteinExistence type="predicted"/>
<comment type="caution">
    <text evidence="1">The sequence shown here is derived from an EMBL/GenBank/DDBJ whole genome shotgun (WGS) entry which is preliminary data.</text>
</comment>